<dbReference type="GO" id="GO:0015288">
    <property type="term" value="F:porin activity"/>
    <property type="evidence" value="ECO:0007669"/>
    <property type="project" value="UniProtKB-KW"/>
</dbReference>
<dbReference type="GO" id="GO:0046930">
    <property type="term" value="C:pore complex"/>
    <property type="evidence" value="ECO:0007669"/>
    <property type="project" value="UniProtKB-KW"/>
</dbReference>
<keyword evidence="4" id="KW-1134">Transmembrane beta strand</keyword>
<dbReference type="EMBL" id="VTPY01000003">
    <property type="protein sequence ID" value="KAA0012621.1"/>
    <property type="molecule type" value="Genomic_DNA"/>
</dbReference>
<comment type="caution">
    <text evidence="13">The sequence shown here is derived from an EMBL/GenBank/DDBJ whole genome shotgun (WGS) entry which is preliminary data.</text>
</comment>
<keyword evidence="14" id="KW-1185">Reference proteome</keyword>
<dbReference type="PANTHER" id="PTHR34501">
    <property type="entry name" value="PROTEIN YDDL-RELATED"/>
    <property type="match status" value="1"/>
</dbReference>
<reference evidence="13 14" key="1">
    <citation type="submission" date="2019-08" db="EMBL/GenBank/DDBJ databases">
        <title>Bioinformatics analysis of the strain L3 and L5.</title>
        <authorList>
            <person name="Li X."/>
        </authorList>
    </citation>
    <scope>NUCLEOTIDE SEQUENCE [LARGE SCALE GENOMIC DNA]</scope>
    <source>
        <strain evidence="13 14">L5</strain>
    </source>
</reference>
<evidence type="ECO:0000259" key="12">
    <source>
        <dbReference type="Pfam" id="PF13609"/>
    </source>
</evidence>
<keyword evidence="6 11" id="KW-0732">Signal</keyword>
<dbReference type="InterPro" id="IPR050298">
    <property type="entry name" value="Gram-neg_bact_OMP"/>
</dbReference>
<evidence type="ECO:0000256" key="9">
    <source>
        <dbReference type="ARBA" id="ARBA00023136"/>
    </source>
</evidence>
<evidence type="ECO:0000256" key="10">
    <source>
        <dbReference type="ARBA" id="ARBA00023237"/>
    </source>
</evidence>
<keyword evidence="10" id="KW-0998">Cell outer membrane</keyword>
<dbReference type="AlphaFoldDB" id="A0A7V7KHR7"/>
<evidence type="ECO:0000256" key="3">
    <source>
        <dbReference type="ARBA" id="ARBA00022448"/>
    </source>
</evidence>
<evidence type="ECO:0000256" key="4">
    <source>
        <dbReference type="ARBA" id="ARBA00022452"/>
    </source>
</evidence>
<sequence>MKKTLLASAIAGALGASVAAQAATVYDQDGTRLDVYGRIAMAVEGGGTEYSGGQAIENGAEFVDASSRLGLRGQQQISSDLSAFAHVEWRFRADEANNRFGNDFDAFSETRQSYIGLRSNTWGTVQAGNFDSFYFQAVTKPFDVYVKEGFEFAGHATQSRGDSIGYISPNLSGFQAFLQAKHYSERGEVEGSERDAEIVTQGGLKYEADGLRLALGYVDDKAVLNTGGSRVSGTGNDEVRYGGTAAYEFVPGFVARVGYETRDDSSVYGGGFDQWGVGASFAVTEWTFHADIYDIDPDNGESRTSWALGAMYDVSNNFDVFAELYDSDVDERVGGSQVNKDDVYWVVGARYHF</sequence>
<protein>
    <submittedName>
        <fullName evidence="13">Porin</fullName>
    </submittedName>
</protein>
<dbReference type="GO" id="GO:0009279">
    <property type="term" value="C:cell outer membrane"/>
    <property type="evidence" value="ECO:0007669"/>
    <property type="project" value="UniProtKB-SubCell"/>
</dbReference>
<evidence type="ECO:0000256" key="7">
    <source>
        <dbReference type="ARBA" id="ARBA00023065"/>
    </source>
</evidence>
<name>A0A7V7KHR7_9GAMM</name>
<dbReference type="PRINTS" id="PR00182">
    <property type="entry name" value="ECOLNEIPORIN"/>
</dbReference>
<dbReference type="SUPFAM" id="SSF56935">
    <property type="entry name" value="Porins"/>
    <property type="match status" value="1"/>
</dbReference>
<comment type="subcellular location">
    <subcellularLocation>
        <location evidence="1">Cell outer membrane</location>
        <topology evidence="1">Multi-pass membrane protein</topology>
    </subcellularLocation>
</comment>
<dbReference type="InterPro" id="IPR033900">
    <property type="entry name" value="Gram_neg_porin_domain"/>
</dbReference>
<feature type="domain" description="Porin" evidence="12">
    <location>
        <begin position="9"/>
        <end position="330"/>
    </location>
</feature>
<dbReference type="Pfam" id="PF13609">
    <property type="entry name" value="Porin_4"/>
    <property type="match status" value="1"/>
</dbReference>
<dbReference type="Proteomes" id="UP000486760">
    <property type="component" value="Unassembled WGS sequence"/>
</dbReference>
<evidence type="ECO:0000256" key="8">
    <source>
        <dbReference type="ARBA" id="ARBA00023114"/>
    </source>
</evidence>
<dbReference type="Gene3D" id="2.40.160.10">
    <property type="entry name" value="Porin"/>
    <property type="match status" value="1"/>
</dbReference>
<gene>
    <name evidence="13" type="ORF">F0A17_06665</name>
</gene>
<keyword evidence="3" id="KW-0813">Transport</keyword>
<keyword evidence="5" id="KW-0812">Transmembrane</keyword>
<keyword evidence="7" id="KW-0406">Ion transport</keyword>
<keyword evidence="9" id="KW-0472">Membrane</keyword>
<proteinExistence type="predicted"/>
<dbReference type="GO" id="GO:0034220">
    <property type="term" value="P:monoatomic ion transmembrane transport"/>
    <property type="evidence" value="ECO:0007669"/>
    <property type="project" value="InterPro"/>
</dbReference>
<comment type="subunit">
    <text evidence="2">Homotrimer.</text>
</comment>
<keyword evidence="8" id="KW-0626">Porin</keyword>
<dbReference type="InterPro" id="IPR023614">
    <property type="entry name" value="Porin_dom_sf"/>
</dbReference>
<dbReference type="CDD" id="cd00342">
    <property type="entry name" value="gram_neg_porins"/>
    <property type="match status" value="1"/>
</dbReference>
<evidence type="ECO:0000313" key="14">
    <source>
        <dbReference type="Proteomes" id="UP000486760"/>
    </source>
</evidence>
<evidence type="ECO:0000256" key="5">
    <source>
        <dbReference type="ARBA" id="ARBA00022692"/>
    </source>
</evidence>
<evidence type="ECO:0000256" key="1">
    <source>
        <dbReference type="ARBA" id="ARBA00004571"/>
    </source>
</evidence>
<feature type="signal peptide" evidence="11">
    <location>
        <begin position="1"/>
        <end position="22"/>
    </location>
</feature>
<evidence type="ECO:0000256" key="2">
    <source>
        <dbReference type="ARBA" id="ARBA00011233"/>
    </source>
</evidence>
<evidence type="ECO:0000256" key="6">
    <source>
        <dbReference type="ARBA" id="ARBA00022729"/>
    </source>
</evidence>
<evidence type="ECO:0000313" key="13">
    <source>
        <dbReference type="EMBL" id="KAA0012621.1"/>
    </source>
</evidence>
<evidence type="ECO:0000256" key="11">
    <source>
        <dbReference type="SAM" id="SignalP"/>
    </source>
</evidence>
<dbReference type="PANTHER" id="PTHR34501:SF9">
    <property type="entry name" value="MAJOR OUTER MEMBRANE PROTEIN P.IA"/>
    <property type="match status" value="1"/>
</dbReference>
<accession>A0A7V7KHR7</accession>
<feature type="chain" id="PRO_5030711592" evidence="11">
    <location>
        <begin position="23"/>
        <end position="353"/>
    </location>
</feature>
<organism evidence="13 14">
    <name type="scientific">Billgrantia pellis</name>
    <dbReference type="NCBI Taxonomy" id="2606936"/>
    <lineage>
        <taxon>Bacteria</taxon>
        <taxon>Pseudomonadati</taxon>
        <taxon>Pseudomonadota</taxon>
        <taxon>Gammaproteobacteria</taxon>
        <taxon>Oceanospirillales</taxon>
        <taxon>Halomonadaceae</taxon>
        <taxon>Billgrantia</taxon>
    </lineage>
</organism>
<dbReference type="RefSeq" id="WP_149327576.1">
    <property type="nucleotide sequence ID" value="NZ_VTPY01000003.1"/>
</dbReference>
<dbReference type="InterPro" id="IPR001702">
    <property type="entry name" value="Porin_Gram-ve"/>
</dbReference>